<keyword evidence="3 8" id="KW-0409">Iron storage</keyword>
<dbReference type="Gene3D" id="1.20.1260.10">
    <property type="match status" value="1"/>
</dbReference>
<proteinExistence type="inferred from homology"/>
<gene>
    <name evidence="10" type="ORF">AAA081_02835</name>
</gene>
<evidence type="ECO:0000256" key="1">
    <source>
        <dbReference type="ARBA" id="ARBA00002485"/>
    </source>
</evidence>
<keyword evidence="5" id="KW-0560">Oxidoreductase</keyword>
<dbReference type="InterPro" id="IPR009040">
    <property type="entry name" value="Ferritin-like_diiron"/>
</dbReference>
<name>A0ABV1J4X8_9FIRM</name>
<evidence type="ECO:0000256" key="3">
    <source>
        <dbReference type="ARBA" id="ARBA00022434"/>
    </source>
</evidence>
<dbReference type="InterPro" id="IPR041719">
    <property type="entry name" value="Ferritin_prok"/>
</dbReference>
<dbReference type="PROSITE" id="PS50905">
    <property type="entry name" value="FERRITIN_LIKE"/>
    <property type="match status" value="1"/>
</dbReference>
<sequence length="160" mass="19158">MSNELSKKLNEQFNFEIESAYIYMAMANYMDIQGMSGFDHFFVHQAKEEMEHAKAIYDFLQEMDWAPEYEAIAKPPKEFGNFTDTFRAAYEHEQEVTSRIKAIYKEAIEVGCLDTQEFLNKFIEEQREEEDTFRTIVERLERINESWNGLYIFDRELAQR</sequence>
<dbReference type="InterPro" id="IPR008331">
    <property type="entry name" value="Ferritin_DPS_dom"/>
</dbReference>
<dbReference type="SUPFAM" id="SSF47240">
    <property type="entry name" value="Ferritin-like"/>
    <property type="match status" value="1"/>
</dbReference>
<comment type="catalytic activity">
    <reaction evidence="7 8">
        <text>4 Fe(2+) + O2 + 6 H2O = 4 iron(III) oxide-hydroxide + 12 H(+)</text>
        <dbReference type="Rhea" id="RHEA:11972"/>
        <dbReference type="ChEBI" id="CHEBI:15377"/>
        <dbReference type="ChEBI" id="CHEBI:15378"/>
        <dbReference type="ChEBI" id="CHEBI:15379"/>
        <dbReference type="ChEBI" id="CHEBI:29033"/>
        <dbReference type="ChEBI" id="CHEBI:78619"/>
        <dbReference type="EC" id="1.16.3.2"/>
    </reaction>
</comment>
<evidence type="ECO:0000259" key="9">
    <source>
        <dbReference type="PROSITE" id="PS50905"/>
    </source>
</evidence>
<evidence type="ECO:0000256" key="7">
    <source>
        <dbReference type="ARBA" id="ARBA00048035"/>
    </source>
</evidence>
<dbReference type="CDD" id="cd01055">
    <property type="entry name" value="Nonheme_Ferritin"/>
    <property type="match status" value="1"/>
</dbReference>
<dbReference type="Pfam" id="PF00210">
    <property type="entry name" value="Ferritin"/>
    <property type="match status" value="1"/>
</dbReference>
<evidence type="ECO:0000256" key="5">
    <source>
        <dbReference type="ARBA" id="ARBA00023002"/>
    </source>
</evidence>
<accession>A0ABV1J4X8</accession>
<evidence type="ECO:0000256" key="4">
    <source>
        <dbReference type="ARBA" id="ARBA00022723"/>
    </source>
</evidence>
<comment type="subcellular location">
    <subcellularLocation>
        <location evidence="8">Cytoplasm</location>
    </subcellularLocation>
</comment>
<keyword evidence="8" id="KW-0963">Cytoplasm</keyword>
<comment type="function">
    <text evidence="1 8">Iron-storage protein.</text>
</comment>
<evidence type="ECO:0000313" key="11">
    <source>
        <dbReference type="Proteomes" id="UP001481872"/>
    </source>
</evidence>
<dbReference type="Proteomes" id="UP001481872">
    <property type="component" value="Unassembled WGS sequence"/>
</dbReference>
<evidence type="ECO:0000313" key="10">
    <source>
        <dbReference type="EMBL" id="MEQ3353238.1"/>
    </source>
</evidence>
<comment type="caution">
    <text evidence="10">The sequence shown here is derived from an EMBL/GenBank/DDBJ whole genome shotgun (WGS) entry which is preliminary data.</text>
</comment>
<organism evidence="10 11">
    <name type="scientific">Aedoeadaptatus acetigenes</name>
    <dbReference type="NCBI Taxonomy" id="2981723"/>
    <lineage>
        <taxon>Bacteria</taxon>
        <taxon>Bacillati</taxon>
        <taxon>Bacillota</taxon>
        <taxon>Tissierellia</taxon>
        <taxon>Tissierellales</taxon>
        <taxon>Peptoniphilaceae</taxon>
        <taxon>Aedoeadaptatus</taxon>
    </lineage>
</organism>
<dbReference type="RefSeq" id="WP_349053615.1">
    <property type="nucleotide sequence ID" value="NZ_JBBNPS010000005.1"/>
</dbReference>
<keyword evidence="11" id="KW-1185">Reference proteome</keyword>
<dbReference type="PANTHER" id="PTHR11431">
    <property type="entry name" value="FERRITIN"/>
    <property type="match status" value="1"/>
</dbReference>
<dbReference type="PANTHER" id="PTHR11431:SF127">
    <property type="entry name" value="BACTERIAL NON-HEME FERRITIN"/>
    <property type="match status" value="1"/>
</dbReference>
<keyword evidence="6 8" id="KW-0408">Iron</keyword>
<reference evidence="10 11" key="1">
    <citation type="submission" date="2024-04" db="EMBL/GenBank/DDBJ databases">
        <title>Human intestinal bacterial collection.</title>
        <authorList>
            <person name="Pauvert C."/>
            <person name="Hitch T.C.A."/>
            <person name="Clavel T."/>
        </authorList>
    </citation>
    <scope>NUCLEOTIDE SEQUENCE [LARGE SCALE GENOMIC DNA]</scope>
    <source>
        <strain evidence="10 11">CLA-SR-H026</strain>
    </source>
</reference>
<comment type="similarity">
    <text evidence="2 8">Belongs to the ferritin family. Prokaryotic subfamily.</text>
</comment>
<protein>
    <recommendedName>
        <fullName evidence="8">Ferritin</fullName>
        <ecNumber evidence="8">1.16.3.2</ecNumber>
    </recommendedName>
</protein>
<evidence type="ECO:0000256" key="8">
    <source>
        <dbReference type="RuleBase" id="RU361145"/>
    </source>
</evidence>
<dbReference type="InterPro" id="IPR012347">
    <property type="entry name" value="Ferritin-like"/>
</dbReference>
<evidence type="ECO:0000256" key="2">
    <source>
        <dbReference type="ARBA" id="ARBA00006950"/>
    </source>
</evidence>
<evidence type="ECO:0000256" key="6">
    <source>
        <dbReference type="ARBA" id="ARBA00023004"/>
    </source>
</evidence>
<feature type="domain" description="Ferritin-like diiron" evidence="9">
    <location>
        <begin position="1"/>
        <end position="144"/>
    </location>
</feature>
<dbReference type="InterPro" id="IPR001519">
    <property type="entry name" value="Ferritin"/>
</dbReference>
<dbReference type="EC" id="1.16.3.2" evidence="8"/>
<keyword evidence="4 8" id="KW-0479">Metal-binding</keyword>
<dbReference type="InterPro" id="IPR009078">
    <property type="entry name" value="Ferritin-like_SF"/>
</dbReference>
<dbReference type="EMBL" id="JBBNPS010000005">
    <property type="protein sequence ID" value="MEQ3353238.1"/>
    <property type="molecule type" value="Genomic_DNA"/>
</dbReference>